<evidence type="ECO:0000313" key="5">
    <source>
        <dbReference type="EMBL" id="KII00071.1"/>
    </source>
</evidence>
<dbReference type="InterPro" id="IPR003439">
    <property type="entry name" value="ABC_transporter-like_ATP-bd"/>
</dbReference>
<keyword evidence="1" id="KW-0813">Transport</keyword>
<keyword evidence="2" id="KW-0547">Nucleotide-binding</keyword>
<keyword evidence="6" id="KW-1185">Reference proteome</keyword>
<dbReference type="PANTHER" id="PTHR24220">
    <property type="entry name" value="IMPORT ATP-BINDING PROTEIN"/>
    <property type="match status" value="1"/>
</dbReference>
<dbReference type="GO" id="GO:0022857">
    <property type="term" value="F:transmembrane transporter activity"/>
    <property type="evidence" value="ECO:0007669"/>
    <property type="project" value="TreeGrafter"/>
</dbReference>
<evidence type="ECO:0000256" key="1">
    <source>
        <dbReference type="ARBA" id="ARBA00022448"/>
    </source>
</evidence>
<dbReference type="RefSeq" id="WP_040270763.1">
    <property type="nucleotide sequence ID" value="NZ_JROO01000006.1"/>
</dbReference>
<protein>
    <recommendedName>
        <fullName evidence="4">ABC transporter domain-containing protein</fullName>
    </recommendedName>
</protein>
<dbReference type="InterPro" id="IPR027417">
    <property type="entry name" value="P-loop_NTPase"/>
</dbReference>
<dbReference type="InterPro" id="IPR015854">
    <property type="entry name" value="ABC_transpr_LolD-like"/>
</dbReference>
<evidence type="ECO:0000256" key="2">
    <source>
        <dbReference type="ARBA" id="ARBA00022741"/>
    </source>
</evidence>
<reference evidence="6" key="1">
    <citation type="journal article" date="2015" name="Chem. Biol.">
        <title>Structure, bioactivity, and resistance mechanism of streptomonomicin, an unusual lasso Peptide from an understudied halophilic actinomycete.</title>
        <authorList>
            <person name="Metelev M."/>
            <person name="Tietz J.I."/>
            <person name="Melby J.O."/>
            <person name="Blair P.M."/>
            <person name="Zhu L."/>
            <person name="Livnat I."/>
            <person name="Severinov K."/>
            <person name="Mitchell D.A."/>
        </authorList>
    </citation>
    <scope>NUCLEOTIDE SEQUENCE [LARGE SCALE GENOMIC DNA]</scope>
    <source>
        <strain evidence="6">YIM 90003</strain>
    </source>
</reference>
<evidence type="ECO:0000313" key="6">
    <source>
        <dbReference type="Proteomes" id="UP000031675"/>
    </source>
</evidence>
<organism evidence="5 6">
    <name type="scientific">Streptomonospora alba</name>
    <dbReference type="NCBI Taxonomy" id="183763"/>
    <lineage>
        <taxon>Bacteria</taxon>
        <taxon>Bacillati</taxon>
        <taxon>Actinomycetota</taxon>
        <taxon>Actinomycetes</taxon>
        <taxon>Streptosporangiales</taxon>
        <taxon>Nocardiopsidaceae</taxon>
        <taxon>Streptomonospora</taxon>
    </lineage>
</organism>
<dbReference type="CDD" id="cd03255">
    <property type="entry name" value="ABC_MJ0796_LolCDE_FtsE"/>
    <property type="match status" value="1"/>
</dbReference>
<dbReference type="STRING" id="183763.LP52_03835"/>
<name>A0A0C2JM90_9ACTN</name>
<dbReference type="AlphaFoldDB" id="A0A0C2JM90"/>
<gene>
    <name evidence="5" type="ORF">LP52_03835</name>
</gene>
<dbReference type="SMART" id="SM00382">
    <property type="entry name" value="AAA"/>
    <property type="match status" value="1"/>
</dbReference>
<dbReference type="InterPro" id="IPR003593">
    <property type="entry name" value="AAA+_ATPase"/>
</dbReference>
<accession>A0A0C2JM90</accession>
<keyword evidence="3" id="KW-0067">ATP-binding</keyword>
<dbReference type="PROSITE" id="PS00211">
    <property type="entry name" value="ABC_TRANSPORTER_1"/>
    <property type="match status" value="1"/>
</dbReference>
<dbReference type="PROSITE" id="PS50893">
    <property type="entry name" value="ABC_TRANSPORTER_2"/>
    <property type="match status" value="1"/>
</dbReference>
<dbReference type="Proteomes" id="UP000031675">
    <property type="component" value="Unassembled WGS sequence"/>
</dbReference>
<dbReference type="GO" id="GO:0005886">
    <property type="term" value="C:plasma membrane"/>
    <property type="evidence" value="ECO:0007669"/>
    <property type="project" value="TreeGrafter"/>
</dbReference>
<sequence>MHPATPDADTPAEGTDPAAPAVAARGLSKVYGSGDSAVRALDGVSVDFAHGAFTAIMGPSGSGKSTLMHCLAGLDTPTSGTVRLGRADITGLGDRRLTQLRRDRIGFVFQAFNLLPMLTAEDNILLPARLAGRAPDRARFDRVVAVTGLADRLDHLPAELSGGQQQRVAVARALLHAPEVVYADEPTGNLDSRSGAEILGFLAESARELGQTVVMVTHDPRAASYADRVVFLRDGRPADDLEAPTAEAVSAHLLKLES</sequence>
<dbReference type="GO" id="GO:0005524">
    <property type="term" value="F:ATP binding"/>
    <property type="evidence" value="ECO:0007669"/>
    <property type="project" value="UniProtKB-KW"/>
</dbReference>
<dbReference type="PANTHER" id="PTHR24220:SF685">
    <property type="entry name" value="ABC TRANSPORTER RELATED"/>
    <property type="match status" value="1"/>
</dbReference>
<comment type="caution">
    <text evidence="5">The sequence shown here is derived from an EMBL/GenBank/DDBJ whole genome shotgun (WGS) entry which is preliminary data.</text>
</comment>
<dbReference type="Pfam" id="PF00005">
    <property type="entry name" value="ABC_tran"/>
    <property type="match status" value="1"/>
</dbReference>
<dbReference type="InterPro" id="IPR017911">
    <property type="entry name" value="MacB-like_ATP-bd"/>
</dbReference>
<evidence type="ECO:0000259" key="4">
    <source>
        <dbReference type="PROSITE" id="PS50893"/>
    </source>
</evidence>
<dbReference type="EMBL" id="JROO01000006">
    <property type="protein sequence ID" value="KII00071.1"/>
    <property type="molecule type" value="Genomic_DNA"/>
</dbReference>
<dbReference type="Gene3D" id="3.40.50.300">
    <property type="entry name" value="P-loop containing nucleotide triphosphate hydrolases"/>
    <property type="match status" value="1"/>
</dbReference>
<proteinExistence type="predicted"/>
<dbReference type="SUPFAM" id="SSF52540">
    <property type="entry name" value="P-loop containing nucleoside triphosphate hydrolases"/>
    <property type="match status" value="1"/>
</dbReference>
<dbReference type="GO" id="GO:0016887">
    <property type="term" value="F:ATP hydrolysis activity"/>
    <property type="evidence" value="ECO:0007669"/>
    <property type="project" value="InterPro"/>
</dbReference>
<evidence type="ECO:0000256" key="3">
    <source>
        <dbReference type="ARBA" id="ARBA00022840"/>
    </source>
</evidence>
<dbReference type="InterPro" id="IPR017871">
    <property type="entry name" value="ABC_transporter-like_CS"/>
</dbReference>
<dbReference type="FunFam" id="3.40.50.300:FF:000032">
    <property type="entry name" value="Export ABC transporter ATP-binding protein"/>
    <property type="match status" value="1"/>
</dbReference>
<dbReference type="GO" id="GO:0098796">
    <property type="term" value="C:membrane protein complex"/>
    <property type="evidence" value="ECO:0007669"/>
    <property type="project" value="UniProtKB-ARBA"/>
</dbReference>
<feature type="domain" description="ABC transporter" evidence="4">
    <location>
        <begin position="22"/>
        <end position="253"/>
    </location>
</feature>